<dbReference type="Pfam" id="PF06369">
    <property type="entry name" value="Anemone_cytotox"/>
    <property type="match status" value="1"/>
</dbReference>
<dbReference type="GO" id="GO:0006812">
    <property type="term" value="P:monoatomic cation transport"/>
    <property type="evidence" value="ECO:0007669"/>
    <property type="project" value="InterPro"/>
</dbReference>
<evidence type="ECO:0000313" key="7">
    <source>
        <dbReference type="Proteomes" id="UP000694389"/>
    </source>
</evidence>
<dbReference type="InterPro" id="IPR009104">
    <property type="entry name" value="Anemon_actinoporin-like"/>
</dbReference>
<name>A0A8C4H1G6_DICLA</name>
<comment type="subcellular location">
    <subcellularLocation>
        <location evidence="2">Nematocyst</location>
    </subcellularLocation>
    <subcellularLocation>
        <location evidence="1">Target cell membrane</location>
    </subcellularLocation>
</comment>
<dbReference type="GO" id="GO:0015267">
    <property type="term" value="F:channel activity"/>
    <property type="evidence" value="ECO:0007669"/>
    <property type="project" value="InterPro"/>
</dbReference>
<dbReference type="Gene3D" id="2.60.270.20">
    <property type="entry name" value="Cytolysin/lectin"/>
    <property type="match status" value="1"/>
</dbReference>
<dbReference type="Proteomes" id="UP000694389">
    <property type="component" value="Unassembled WGS sequence"/>
</dbReference>
<accession>A0A8C4H1G6</accession>
<dbReference type="PANTHER" id="PTHR40388">
    <property type="entry name" value="BRYOPORIN"/>
    <property type="match status" value="1"/>
</dbReference>
<keyword evidence="4" id="KW-1053">Target membrane</keyword>
<evidence type="ECO:0000256" key="3">
    <source>
        <dbReference type="ARBA" id="ARBA00022537"/>
    </source>
</evidence>
<dbReference type="GO" id="GO:0046930">
    <property type="term" value="C:pore complex"/>
    <property type="evidence" value="ECO:0007669"/>
    <property type="project" value="InterPro"/>
</dbReference>
<keyword evidence="7" id="KW-1185">Reference proteome</keyword>
<dbReference type="AlphaFoldDB" id="A0A8C4H1G6"/>
<reference evidence="6" key="2">
    <citation type="submission" date="2025-09" db="UniProtKB">
        <authorList>
            <consortium name="Ensembl"/>
        </authorList>
    </citation>
    <scope>IDENTIFICATION</scope>
</reference>
<evidence type="ECO:0000256" key="5">
    <source>
        <dbReference type="ARBA" id="ARBA00023331"/>
    </source>
</evidence>
<reference evidence="6" key="1">
    <citation type="submission" date="2025-08" db="UniProtKB">
        <authorList>
            <consortium name="Ensembl"/>
        </authorList>
    </citation>
    <scope>IDENTIFICATION</scope>
</reference>
<protein>
    <submittedName>
        <fullName evidence="6">Uncharacterized protein</fullName>
    </submittedName>
</protein>
<keyword evidence="5" id="KW-0166">Nematocyst</keyword>
<dbReference type="GeneTree" id="ENSGT00940000164286"/>
<sequence length="182" mass="20003">TVYIFYIITIAKIIPTQRKCTVEIANESSSYSLCNPRVHIESGRCTVPLPPSIQPNSTGEALFAKTPNTAQGSVGILTYDLLNNTTKTSSNKMAVLYQVPFNLKLKSKMYAVGIFDISTECNRDLFREMSKNTNTTFVRGKAKGPSLTHKSQNVTIMAAMSNLPTNVLMGREQVSGFRLLSG</sequence>
<proteinExistence type="predicted"/>
<dbReference type="Ensembl" id="ENSDLAT00005037916.2">
    <property type="protein sequence ID" value="ENSDLAP00005035539.1"/>
    <property type="gene ID" value="ENSDLAG00005015840.2"/>
</dbReference>
<dbReference type="GO" id="GO:0051715">
    <property type="term" value="P:cytolysis in another organism"/>
    <property type="evidence" value="ECO:0007669"/>
    <property type="project" value="InterPro"/>
</dbReference>
<dbReference type="SUPFAM" id="SSF63724">
    <property type="entry name" value="Cytolysin/lectin"/>
    <property type="match status" value="1"/>
</dbReference>
<dbReference type="InterPro" id="IPR050677">
    <property type="entry name" value="Actinoporin_PFT"/>
</dbReference>
<evidence type="ECO:0000256" key="1">
    <source>
        <dbReference type="ARBA" id="ARBA00004175"/>
    </source>
</evidence>
<dbReference type="GO" id="GO:0042151">
    <property type="term" value="C:nematocyst"/>
    <property type="evidence" value="ECO:0007669"/>
    <property type="project" value="UniProtKB-SubCell"/>
</dbReference>
<evidence type="ECO:0000313" key="6">
    <source>
        <dbReference type="Ensembl" id="ENSDLAP00005035539.1"/>
    </source>
</evidence>
<keyword evidence="4" id="KW-0472">Membrane</keyword>
<dbReference type="GO" id="GO:0046931">
    <property type="term" value="P:pore complex assembly"/>
    <property type="evidence" value="ECO:0007669"/>
    <property type="project" value="InterPro"/>
</dbReference>
<evidence type="ECO:0000256" key="4">
    <source>
        <dbReference type="ARBA" id="ARBA00023298"/>
    </source>
</evidence>
<evidence type="ECO:0000256" key="2">
    <source>
        <dbReference type="ARBA" id="ARBA00004532"/>
    </source>
</evidence>
<dbReference type="PANTHER" id="PTHR40388:SF2">
    <property type="entry name" value="ACTINOPORIN-LIKE PROTEIN"/>
    <property type="match status" value="1"/>
</dbReference>
<dbReference type="InterPro" id="IPR015926">
    <property type="entry name" value="Cytolysin/lectin"/>
</dbReference>
<organism evidence="6 7">
    <name type="scientific">Dicentrarchus labrax</name>
    <name type="common">European seabass</name>
    <name type="synonym">Morone labrax</name>
    <dbReference type="NCBI Taxonomy" id="13489"/>
    <lineage>
        <taxon>Eukaryota</taxon>
        <taxon>Metazoa</taxon>
        <taxon>Chordata</taxon>
        <taxon>Craniata</taxon>
        <taxon>Vertebrata</taxon>
        <taxon>Euteleostomi</taxon>
        <taxon>Actinopterygii</taxon>
        <taxon>Neopterygii</taxon>
        <taxon>Teleostei</taxon>
        <taxon>Neoteleostei</taxon>
        <taxon>Acanthomorphata</taxon>
        <taxon>Eupercaria</taxon>
        <taxon>Moronidae</taxon>
        <taxon>Dicentrarchus</taxon>
    </lineage>
</organism>
<keyword evidence="3" id="KW-1052">Target cell membrane</keyword>
<dbReference type="GO" id="GO:0044218">
    <property type="term" value="C:other organism cell membrane"/>
    <property type="evidence" value="ECO:0007669"/>
    <property type="project" value="UniProtKB-KW"/>
</dbReference>